<dbReference type="InParanoid" id="A0A330L1S5"/>
<feature type="transmembrane region" description="Helical" evidence="1">
    <location>
        <begin position="27"/>
        <end position="48"/>
    </location>
</feature>
<dbReference type="Proteomes" id="UP000248168">
    <property type="component" value="Unassembled WGS sequence"/>
</dbReference>
<dbReference type="AlphaFoldDB" id="A0A330L1S5"/>
<dbReference type="GO" id="GO:0016020">
    <property type="term" value="C:membrane"/>
    <property type="evidence" value="ECO:0007669"/>
    <property type="project" value="InterPro"/>
</dbReference>
<evidence type="ECO:0000259" key="2">
    <source>
        <dbReference type="PROSITE" id="PS50885"/>
    </source>
</evidence>
<dbReference type="EMBL" id="OUNR01000001">
    <property type="protein sequence ID" value="SPP63277.1"/>
    <property type="molecule type" value="Genomic_DNA"/>
</dbReference>
<dbReference type="RefSeq" id="WP_121987830.1">
    <property type="nucleotide sequence ID" value="NZ_OUNR01000001.1"/>
</dbReference>
<proteinExistence type="predicted"/>
<evidence type="ECO:0000256" key="1">
    <source>
        <dbReference type="SAM" id="Phobius"/>
    </source>
</evidence>
<feature type="transmembrane region" description="Helical" evidence="1">
    <location>
        <begin position="83"/>
        <end position="104"/>
    </location>
</feature>
<sequence>MPATTLIVSSPPERRKGFFLHRVQKGYAAWIGVILFLYSALFFTLAFYGPHLGPMMTLYSGGSLAERQAAASEMLLLSETVSVAVPVLFLGAVIFSLILTRRVAGPLVQLDRSMQEWAKGNLSWRVQFRPSDRLDELASTANQAMAKIDQAFGDMHRQTAVIRAALASNQLENPESLQTAQQAAASLEKVLGEFSFTRAR</sequence>
<accession>A0A330L1S5</accession>
<protein>
    <recommendedName>
        <fullName evidence="2">HAMP domain-containing protein</fullName>
    </recommendedName>
</protein>
<feature type="domain" description="HAMP" evidence="2">
    <location>
        <begin position="101"/>
        <end position="153"/>
    </location>
</feature>
<dbReference type="OrthoDB" id="9793886at2"/>
<evidence type="ECO:0000313" key="3">
    <source>
        <dbReference type="EMBL" id="SPP63277.1"/>
    </source>
</evidence>
<dbReference type="CDD" id="cd06225">
    <property type="entry name" value="HAMP"/>
    <property type="match status" value="1"/>
</dbReference>
<dbReference type="Gene3D" id="6.10.340.10">
    <property type="match status" value="1"/>
</dbReference>
<organism evidence="3 4">
    <name type="scientific">Nitrospira lenta</name>
    <dbReference type="NCBI Taxonomy" id="1436998"/>
    <lineage>
        <taxon>Bacteria</taxon>
        <taxon>Pseudomonadati</taxon>
        <taxon>Nitrospirota</taxon>
        <taxon>Nitrospiria</taxon>
        <taxon>Nitrospirales</taxon>
        <taxon>Nitrospiraceae</taxon>
        <taxon>Nitrospira</taxon>
    </lineage>
</organism>
<keyword evidence="1" id="KW-0812">Transmembrane</keyword>
<name>A0A330L1S5_9BACT</name>
<dbReference type="InterPro" id="IPR003660">
    <property type="entry name" value="HAMP_dom"/>
</dbReference>
<keyword evidence="1" id="KW-1133">Transmembrane helix</keyword>
<evidence type="ECO:0000313" key="4">
    <source>
        <dbReference type="Proteomes" id="UP000248168"/>
    </source>
</evidence>
<dbReference type="GO" id="GO:0007165">
    <property type="term" value="P:signal transduction"/>
    <property type="evidence" value="ECO:0007669"/>
    <property type="project" value="InterPro"/>
</dbReference>
<keyword evidence="1" id="KW-0472">Membrane</keyword>
<gene>
    <name evidence="3" type="ORF">NITLEN_10363</name>
</gene>
<reference evidence="4" key="1">
    <citation type="submission" date="2018-04" db="EMBL/GenBank/DDBJ databases">
        <authorList>
            <person name="Lucker S."/>
            <person name="Sakoula D."/>
        </authorList>
    </citation>
    <scope>NUCLEOTIDE SEQUENCE [LARGE SCALE GENOMIC DNA]</scope>
</reference>
<keyword evidence="4" id="KW-1185">Reference proteome</keyword>
<dbReference type="PROSITE" id="PS50885">
    <property type="entry name" value="HAMP"/>
    <property type="match status" value="1"/>
</dbReference>
<dbReference type="SUPFAM" id="SSF158472">
    <property type="entry name" value="HAMP domain-like"/>
    <property type="match status" value="1"/>
</dbReference>